<evidence type="ECO:0000256" key="1">
    <source>
        <dbReference type="SAM" id="MobiDB-lite"/>
    </source>
</evidence>
<proteinExistence type="predicted"/>
<keyword evidence="3" id="KW-1185">Reference proteome</keyword>
<evidence type="ECO:0000313" key="3">
    <source>
        <dbReference type="Proteomes" id="UP000265520"/>
    </source>
</evidence>
<dbReference type="EMBL" id="LXQA011046333">
    <property type="protein sequence ID" value="MCI82553.1"/>
    <property type="molecule type" value="Genomic_DNA"/>
</dbReference>
<dbReference type="AlphaFoldDB" id="A0A392V563"/>
<protein>
    <submittedName>
        <fullName evidence="2">Uncharacterized protein</fullName>
    </submittedName>
</protein>
<comment type="caution">
    <text evidence="2">The sequence shown here is derived from an EMBL/GenBank/DDBJ whole genome shotgun (WGS) entry which is preliminary data.</text>
</comment>
<dbReference type="Proteomes" id="UP000265520">
    <property type="component" value="Unassembled WGS sequence"/>
</dbReference>
<feature type="region of interest" description="Disordered" evidence="1">
    <location>
        <begin position="1"/>
        <end position="43"/>
    </location>
</feature>
<sequence length="43" mass="4670">MLTAAQRAGMPAQRVKGRSKAAQRANQLRNAPGSTGLCRKRDF</sequence>
<organism evidence="2 3">
    <name type="scientific">Trifolium medium</name>
    <dbReference type="NCBI Taxonomy" id="97028"/>
    <lineage>
        <taxon>Eukaryota</taxon>
        <taxon>Viridiplantae</taxon>
        <taxon>Streptophyta</taxon>
        <taxon>Embryophyta</taxon>
        <taxon>Tracheophyta</taxon>
        <taxon>Spermatophyta</taxon>
        <taxon>Magnoliopsida</taxon>
        <taxon>eudicotyledons</taxon>
        <taxon>Gunneridae</taxon>
        <taxon>Pentapetalae</taxon>
        <taxon>rosids</taxon>
        <taxon>fabids</taxon>
        <taxon>Fabales</taxon>
        <taxon>Fabaceae</taxon>
        <taxon>Papilionoideae</taxon>
        <taxon>50 kb inversion clade</taxon>
        <taxon>NPAAA clade</taxon>
        <taxon>Hologalegina</taxon>
        <taxon>IRL clade</taxon>
        <taxon>Trifolieae</taxon>
        <taxon>Trifolium</taxon>
    </lineage>
</organism>
<reference evidence="2 3" key="1">
    <citation type="journal article" date="2018" name="Front. Plant Sci.">
        <title>Red Clover (Trifolium pratense) and Zigzag Clover (T. medium) - A Picture of Genomic Similarities and Differences.</title>
        <authorList>
            <person name="Dluhosova J."/>
            <person name="Istvanek J."/>
            <person name="Nedelnik J."/>
            <person name="Repkova J."/>
        </authorList>
    </citation>
    <scope>NUCLEOTIDE SEQUENCE [LARGE SCALE GENOMIC DNA]</scope>
    <source>
        <strain evidence="3">cv. 10/8</strain>
        <tissue evidence="2">Leaf</tissue>
    </source>
</reference>
<evidence type="ECO:0000313" key="2">
    <source>
        <dbReference type="EMBL" id="MCI82553.1"/>
    </source>
</evidence>
<feature type="compositionally biased region" description="Polar residues" evidence="1">
    <location>
        <begin position="24"/>
        <end position="33"/>
    </location>
</feature>
<name>A0A392V563_9FABA</name>
<accession>A0A392V563</accession>